<evidence type="ECO:0008006" key="3">
    <source>
        <dbReference type="Google" id="ProtNLM"/>
    </source>
</evidence>
<dbReference type="AlphaFoldDB" id="A0A9W6M166"/>
<evidence type="ECO:0000313" key="2">
    <source>
        <dbReference type="Proteomes" id="UP001142372"/>
    </source>
</evidence>
<keyword evidence="2" id="KW-1185">Reference proteome</keyword>
<organism evidence="1 2">
    <name type="scientific">Leifsonia poae</name>
    <dbReference type="NCBI Taxonomy" id="110933"/>
    <lineage>
        <taxon>Bacteria</taxon>
        <taxon>Bacillati</taxon>
        <taxon>Actinomycetota</taxon>
        <taxon>Actinomycetes</taxon>
        <taxon>Micrococcales</taxon>
        <taxon>Microbacteriaceae</taxon>
        <taxon>Leifsonia</taxon>
    </lineage>
</organism>
<evidence type="ECO:0000313" key="1">
    <source>
        <dbReference type="EMBL" id="GLJ77610.1"/>
    </source>
</evidence>
<dbReference type="RefSeq" id="WP_271178237.1">
    <property type="nucleotide sequence ID" value="NZ_BAAAJO010000003.1"/>
</dbReference>
<dbReference type="EMBL" id="BSEN01000015">
    <property type="protein sequence ID" value="GLJ77610.1"/>
    <property type="molecule type" value="Genomic_DNA"/>
</dbReference>
<name>A0A9W6M166_9MICO</name>
<dbReference type="Proteomes" id="UP001142372">
    <property type="component" value="Unassembled WGS sequence"/>
</dbReference>
<sequence>MNLSDQLDRLDGLLALRQWGPGVFSPPATSQQLADLRDAVAPMEVPHDVVTLYMWHNGCKLPFLDGYGLRPIEGVIADRPFEIGELEAPPALLYLSEQPGGAGTRVGVTLDVPGERSLRGVWAVETHDAHARRQNDDLASAIASLADLIEDLDVELDPVRLWHEPGPWPLPFKDVEYRLRYSPDAFTWPNPPVGTYISRFPDSSWPRQWTRSLEYR</sequence>
<gene>
    <name evidence="1" type="ORF">GCM10017584_31840</name>
</gene>
<accession>A0A9W6M166</accession>
<reference evidence="1" key="1">
    <citation type="journal article" date="2014" name="Int. J. Syst. Evol. Microbiol.">
        <title>Complete genome sequence of Corynebacterium casei LMG S-19264T (=DSM 44701T), isolated from a smear-ripened cheese.</title>
        <authorList>
            <consortium name="US DOE Joint Genome Institute (JGI-PGF)"/>
            <person name="Walter F."/>
            <person name="Albersmeier A."/>
            <person name="Kalinowski J."/>
            <person name="Ruckert C."/>
        </authorList>
    </citation>
    <scope>NUCLEOTIDE SEQUENCE</scope>
    <source>
        <strain evidence="1">VKM Ac-1401</strain>
    </source>
</reference>
<protein>
    <recommendedName>
        <fullName evidence="3">SMI1/KNR4 family protein</fullName>
    </recommendedName>
</protein>
<proteinExistence type="predicted"/>
<reference evidence="1" key="2">
    <citation type="submission" date="2023-01" db="EMBL/GenBank/DDBJ databases">
        <authorList>
            <person name="Sun Q."/>
            <person name="Evtushenko L."/>
        </authorList>
    </citation>
    <scope>NUCLEOTIDE SEQUENCE</scope>
    <source>
        <strain evidence="1">VKM Ac-1401</strain>
    </source>
</reference>
<comment type="caution">
    <text evidence="1">The sequence shown here is derived from an EMBL/GenBank/DDBJ whole genome shotgun (WGS) entry which is preliminary data.</text>
</comment>